<feature type="region of interest" description="Disordered" evidence="7">
    <location>
        <begin position="639"/>
        <end position="661"/>
    </location>
</feature>
<evidence type="ECO:0000313" key="9">
    <source>
        <dbReference type="EMBL" id="OMJ79583.1"/>
    </source>
</evidence>
<proteinExistence type="inferred from homology"/>
<dbReference type="Proteomes" id="UP000187209">
    <property type="component" value="Unassembled WGS sequence"/>
</dbReference>
<evidence type="ECO:0000256" key="6">
    <source>
        <dbReference type="ARBA" id="ARBA00023136"/>
    </source>
</evidence>
<gene>
    <name evidence="9" type="ORF">SteCoe_20392</name>
</gene>
<evidence type="ECO:0000256" key="2">
    <source>
        <dbReference type="ARBA" id="ARBA00006613"/>
    </source>
</evidence>
<dbReference type="InterPro" id="IPR011989">
    <property type="entry name" value="ARM-like"/>
</dbReference>
<dbReference type="Gene3D" id="1.25.10.10">
    <property type="entry name" value="Leucine-rich Repeat Variant"/>
    <property type="match status" value="1"/>
</dbReference>
<dbReference type="GO" id="GO:0006623">
    <property type="term" value="P:protein targeting to vacuole"/>
    <property type="evidence" value="ECO:0007669"/>
    <property type="project" value="TreeGrafter"/>
</dbReference>
<comment type="subcellular location">
    <subcellularLocation>
        <location evidence="1">Endomembrane system</location>
    </subcellularLocation>
</comment>
<name>A0A1R2BRZ4_9CILI</name>
<keyword evidence="10" id="KW-1185">Reference proteome</keyword>
<dbReference type="Pfam" id="PF01602">
    <property type="entry name" value="Adaptin_N"/>
    <property type="match status" value="1"/>
</dbReference>
<dbReference type="PANTHER" id="PTHR22781:SF12">
    <property type="entry name" value="AP-3 COMPLEX SUBUNIT DELTA-1"/>
    <property type="match status" value="1"/>
</dbReference>
<evidence type="ECO:0000256" key="5">
    <source>
        <dbReference type="ARBA" id="ARBA00022927"/>
    </source>
</evidence>
<evidence type="ECO:0000256" key="1">
    <source>
        <dbReference type="ARBA" id="ARBA00004308"/>
    </source>
</evidence>
<organism evidence="9 10">
    <name type="scientific">Stentor coeruleus</name>
    <dbReference type="NCBI Taxonomy" id="5963"/>
    <lineage>
        <taxon>Eukaryota</taxon>
        <taxon>Sar</taxon>
        <taxon>Alveolata</taxon>
        <taxon>Ciliophora</taxon>
        <taxon>Postciliodesmatophora</taxon>
        <taxon>Heterotrichea</taxon>
        <taxon>Heterotrichida</taxon>
        <taxon>Stentoridae</taxon>
        <taxon>Stentor</taxon>
    </lineage>
</organism>
<dbReference type="AlphaFoldDB" id="A0A1R2BRZ4"/>
<dbReference type="GO" id="GO:0006896">
    <property type="term" value="P:Golgi to vacuole transport"/>
    <property type="evidence" value="ECO:0007669"/>
    <property type="project" value="TreeGrafter"/>
</dbReference>
<keyword evidence="6" id="KW-0472">Membrane</keyword>
<comment type="caution">
    <text evidence="9">The sequence shown here is derived from an EMBL/GenBank/DDBJ whole genome shotgun (WGS) entry which is preliminary data.</text>
</comment>
<dbReference type="OrthoDB" id="10264595at2759"/>
<dbReference type="GO" id="GO:0010008">
    <property type="term" value="C:endosome membrane"/>
    <property type="evidence" value="ECO:0007669"/>
    <property type="project" value="TreeGrafter"/>
</dbReference>
<feature type="compositionally biased region" description="Basic residues" evidence="7">
    <location>
        <begin position="644"/>
        <end position="657"/>
    </location>
</feature>
<keyword evidence="5" id="KW-0653">Protein transport</keyword>
<evidence type="ECO:0000256" key="3">
    <source>
        <dbReference type="ARBA" id="ARBA00022448"/>
    </source>
</evidence>
<dbReference type="GO" id="GO:0030123">
    <property type="term" value="C:AP-3 adaptor complex"/>
    <property type="evidence" value="ECO:0007669"/>
    <property type="project" value="InterPro"/>
</dbReference>
<reference evidence="9 10" key="1">
    <citation type="submission" date="2016-11" db="EMBL/GenBank/DDBJ databases">
        <title>The macronuclear genome of Stentor coeruleus: a giant cell with tiny introns.</title>
        <authorList>
            <person name="Slabodnick M."/>
            <person name="Ruby J.G."/>
            <person name="Reiff S.B."/>
            <person name="Swart E.C."/>
            <person name="Gosai S."/>
            <person name="Prabakaran S."/>
            <person name="Witkowska E."/>
            <person name="Larue G.E."/>
            <person name="Fisher S."/>
            <person name="Freeman R.M."/>
            <person name="Gunawardena J."/>
            <person name="Chu W."/>
            <person name="Stover N.A."/>
            <person name="Gregory B.D."/>
            <person name="Nowacki M."/>
            <person name="Derisi J."/>
            <person name="Roy S.W."/>
            <person name="Marshall W.F."/>
            <person name="Sood P."/>
        </authorList>
    </citation>
    <scope>NUCLEOTIDE SEQUENCE [LARGE SCALE GENOMIC DNA]</scope>
    <source>
        <strain evidence="9">WM001</strain>
    </source>
</reference>
<dbReference type="SUPFAM" id="SSF48371">
    <property type="entry name" value="ARM repeat"/>
    <property type="match status" value="1"/>
</dbReference>
<evidence type="ECO:0000256" key="7">
    <source>
        <dbReference type="SAM" id="MobiDB-lite"/>
    </source>
</evidence>
<protein>
    <recommendedName>
        <fullName evidence="8">Clathrin/coatomer adaptor adaptin-like N-terminal domain-containing protein</fullName>
    </recommendedName>
</protein>
<dbReference type="EMBL" id="MPUH01000464">
    <property type="protein sequence ID" value="OMJ79583.1"/>
    <property type="molecule type" value="Genomic_DNA"/>
</dbReference>
<sequence length="698" mass="80030">MSKSATDVIKGLRKGKIDRTAFLTTVYSEIREEVKSPDLATKTNAIRKLFILALEGYDMEWASFHILEVMSSQKFSQKHSGLLAASQCFKPNSDILFLATNFFRRELVANNTIDTCIAINTLACIVNADMSKELLNDCVTLLNASKPILRKKVCVLFYKLFLQYPDGLVICFERLAEKLRDESPGVVMGTVNTIYELSRLNPAFVLFTAQALYEILNTTTNNFVLIKLIKLFVELAKVEPRLLKKLSGPFIRILTSNPAKSVEFEVIRAICAVFPESEDMLRIILQKLPGFLDSHDPNCKFYIVKYLGLVVLHKLIQINRDYAEEYRIFIMEALQSKDVTIRLRALELIKITTTNKSLIETIKNLLIEVEKPINAGIKEELISTCLYLLSLNQYELVEDFKWMFEVLLQIVNFKTSIHEAQLSSIMLDVVLRVEELREEACELSLNALEIFDTLKSEKCEALTALLFIIGEFSNYFSEGNLIKALSLVTKPRWELLNFHESVYNALSSCVFKIFIRAKEDGVFKACVKKLEENSVQIEHMESQERSLLYLNILTTSDKEKLNFVLKPFLPIHPSAQSLIFPPDALQQNFIVNDDELFTTKSDGTLEYHYYREEDFGDIQMTDQEKKAAKLKIKEKQMQDPYYIKPKKGKKKKGKKSKKLEGKVEEIKETAEVVKEEEIKKPEAPKKYSVNRAEPLIPS</sequence>
<comment type="similarity">
    <text evidence="2">Belongs to the adaptor complexes large subunit family.</text>
</comment>
<keyword evidence="4" id="KW-0677">Repeat</keyword>
<feature type="domain" description="Clathrin/coatomer adaptor adaptin-like N-terminal" evidence="8">
    <location>
        <begin position="28"/>
        <end position="556"/>
    </location>
</feature>
<dbReference type="InterPro" id="IPR016024">
    <property type="entry name" value="ARM-type_fold"/>
</dbReference>
<accession>A0A1R2BRZ4</accession>
<dbReference type="PANTHER" id="PTHR22781">
    <property type="entry name" value="DELTA ADAPTIN-RELATED"/>
    <property type="match status" value="1"/>
</dbReference>
<evidence type="ECO:0000313" key="10">
    <source>
        <dbReference type="Proteomes" id="UP000187209"/>
    </source>
</evidence>
<dbReference type="InterPro" id="IPR002553">
    <property type="entry name" value="Clathrin/coatomer_adapt-like_N"/>
</dbReference>
<keyword evidence="3" id="KW-0813">Transport</keyword>
<evidence type="ECO:0000256" key="4">
    <source>
        <dbReference type="ARBA" id="ARBA00022737"/>
    </source>
</evidence>
<evidence type="ECO:0000259" key="8">
    <source>
        <dbReference type="Pfam" id="PF01602"/>
    </source>
</evidence>
<dbReference type="InterPro" id="IPR017105">
    <property type="entry name" value="AP3_complex_dsu"/>
</dbReference>